<dbReference type="Gene3D" id="1.10.3720.10">
    <property type="entry name" value="MetI-like"/>
    <property type="match status" value="1"/>
</dbReference>
<feature type="transmembrane region" description="Helical" evidence="7">
    <location>
        <begin position="171"/>
        <end position="197"/>
    </location>
</feature>
<evidence type="ECO:0000259" key="8">
    <source>
        <dbReference type="PROSITE" id="PS50928"/>
    </source>
</evidence>
<dbReference type="InterPro" id="IPR000515">
    <property type="entry name" value="MetI-like"/>
</dbReference>
<reference evidence="9 10" key="1">
    <citation type="submission" date="2017-10" db="EMBL/GenBank/DDBJ databases">
        <title>Novel microbial diversity and functional potential in the marine mammal oral microbiome.</title>
        <authorList>
            <person name="Dudek N.K."/>
            <person name="Sun C.L."/>
            <person name="Burstein D."/>
            <person name="Kantor R.S."/>
            <person name="Aliaga Goltsman D.S."/>
            <person name="Bik E.M."/>
            <person name="Thomas B.C."/>
            <person name="Banfield J.F."/>
            <person name="Relman D.A."/>
        </authorList>
    </citation>
    <scope>NUCLEOTIDE SEQUENCE [LARGE SCALE GENOMIC DNA]</scope>
    <source>
        <strain evidence="9">DOLJORAL78_47_16</strain>
    </source>
</reference>
<evidence type="ECO:0000256" key="5">
    <source>
        <dbReference type="ARBA" id="ARBA00022989"/>
    </source>
</evidence>
<evidence type="ECO:0000256" key="6">
    <source>
        <dbReference type="ARBA" id="ARBA00023136"/>
    </source>
</evidence>
<keyword evidence="6 7" id="KW-0472">Membrane</keyword>
<evidence type="ECO:0000313" key="10">
    <source>
        <dbReference type="Proteomes" id="UP000230821"/>
    </source>
</evidence>
<feature type="transmembrane region" description="Helical" evidence="7">
    <location>
        <begin position="218"/>
        <end position="239"/>
    </location>
</feature>
<evidence type="ECO:0000256" key="3">
    <source>
        <dbReference type="ARBA" id="ARBA00022475"/>
    </source>
</evidence>
<dbReference type="PROSITE" id="PS50928">
    <property type="entry name" value="ABC_TM1"/>
    <property type="match status" value="1"/>
</dbReference>
<feature type="domain" description="ABC transmembrane type-1" evidence="8">
    <location>
        <begin position="84"/>
        <end position="298"/>
    </location>
</feature>
<evidence type="ECO:0000256" key="4">
    <source>
        <dbReference type="ARBA" id="ARBA00022692"/>
    </source>
</evidence>
<proteinExistence type="predicted"/>
<dbReference type="PANTHER" id="PTHR43005:SF1">
    <property type="entry name" value="SPERMIDINE_PUTRESCINE TRANSPORT SYSTEM PERMEASE PROTEIN"/>
    <property type="match status" value="1"/>
</dbReference>
<organism evidence="9 10">
    <name type="scientific">candidate division KSB3 bacterium</name>
    <dbReference type="NCBI Taxonomy" id="2044937"/>
    <lineage>
        <taxon>Bacteria</taxon>
        <taxon>candidate division KSB3</taxon>
    </lineage>
</organism>
<dbReference type="PANTHER" id="PTHR43005">
    <property type="entry name" value="BLR7065 PROTEIN"/>
    <property type="match status" value="1"/>
</dbReference>
<dbReference type="GO" id="GO:0005886">
    <property type="term" value="C:plasma membrane"/>
    <property type="evidence" value="ECO:0007669"/>
    <property type="project" value="UniProtKB-SubCell"/>
</dbReference>
<feature type="transmembrane region" description="Helical" evidence="7">
    <location>
        <begin position="88"/>
        <end position="110"/>
    </location>
</feature>
<keyword evidence="3" id="KW-1003">Cell membrane</keyword>
<dbReference type="SUPFAM" id="SSF161098">
    <property type="entry name" value="MetI-like"/>
    <property type="match status" value="1"/>
</dbReference>
<feature type="transmembrane region" description="Helical" evidence="7">
    <location>
        <begin position="277"/>
        <end position="301"/>
    </location>
</feature>
<gene>
    <name evidence="9" type="ORF">CSA56_17140</name>
</gene>
<keyword evidence="5 7" id="KW-1133">Transmembrane helix</keyword>
<keyword evidence="2" id="KW-0813">Transport</keyword>
<dbReference type="Proteomes" id="UP000230821">
    <property type="component" value="Unassembled WGS sequence"/>
</dbReference>
<accession>A0A2G6KAP5</accession>
<dbReference type="EMBL" id="PDSK01000126">
    <property type="protein sequence ID" value="PIE31869.1"/>
    <property type="molecule type" value="Genomic_DNA"/>
</dbReference>
<dbReference type="CDD" id="cd06261">
    <property type="entry name" value="TM_PBP2"/>
    <property type="match status" value="1"/>
</dbReference>
<keyword evidence="4 7" id="KW-0812">Transmembrane</keyword>
<feature type="transmembrane region" description="Helical" evidence="7">
    <location>
        <begin position="122"/>
        <end position="144"/>
    </location>
</feature>
<evidence type="ECO:0000256" key="2">
    <source>
        <dbReference type="ARBA" id="ARBA00022448"/>
    </source>
</evidence>
<comment type="subcellular location">
    <subcellularLocation>
        <location evidence="1">Cell membrane</location>
        <topology evidence="1">Multi-pass membrane protein</topology>
    </subcellularLocation>
</comment>
<feature type="transmembrane region" description="Helical" evidence="7">
    <location>
        <begin position="24"/>
        <end position="46"/>
    </location>
</feature>
<dbReference type="AlphaFoldDB" id="A0A2G6KAP5"/>
<name>A0A2G6KAP5_9BACT</name>
<sequence length="312" mass="35392">MKTTGIGSRIRAMRMHWIDNSQQFPMMLLVPVLIFFIVWNIIPLLWMLGMSFYNYSLITGSPPQYSGFKNFIDLYESFPVWEGLGKTFIFVIFSVGLETFLGMLLGFLFWGSTSLPGRRLALTLLFSPMMLTPVATGTFFRLIYEPTFGVANYLTSTFLGLDINFLGDEVWAMPAVLLVDIWMWTPFMILITLAALGSVPKAELEAAEVDRLPWLKRIWYVVFPHAKFILMLGILLRTIDSFKVMDLIYQLTRGGPGNKTEVIGITLFRKAFEGFSMGWSAALSIITLLIAIAFTSIYLYILNLRSEGGEEV</sequence>
<dbReference type="InterPro" id="IPR035906">
    <property type="entry name" value="MetI-like_sf"/>
</dbReference>
<dbReference type="GO" id="GO:0055085">
    <property type="term" value="P:transmembrane transport"/>
    <property type="evidence" value="ECO:0007669"/>
    <property type="project" value="InterPro"/>
</dbReference>
<comment type="caution">
    <text evidence="9">The sequence shown here is derived from an EMBL/GenBank/DDBJ whole genome shotgun (WGS) entry which is preliminary data.</text>
</comment>
<protein>
    <submittedName>
        <fullName evidence="9">Sugar ABC transporter permease</fullName>
    </submittedName>
</protein>
<evidence type="ECO:0000256" key="7">
    <source>
        <dbReference type="SAM" id="Phobius"/>
    </source>
</evidence>
<evidence type="ECO:0000256" key="1">
    <source>
        <dbReference type="ARBA" id="ARBA00004651"/>
    </source>
</evidence>
<evidence type="ECO:0000313" key="9">
    <source>
        <dbReference type="EMBL" id="PIE31869.1"/>
    </source>
</evidence>